<dbReference type="OrthoDB" id="2391875at2759"/>
<protein>
    <recommendedName>
        <fullName evidence="4">Ricin B lectin domain-containing protein</fullName>
    </recommendedName>
</protein>
<dbReference type="Proteomes" id="UP000266673">
    <property type="component" value="Unassembled WGS sequence"/>
</dbReference>
<keyword evidence="3" id="KW-1185">Reference proteome</keyword>
<name>A0A397UXA8_9GLOM</name>
<dbReference type="SUPFAM" id="SSF50370">
    <property type="entry name" value="Ricin B-like lectins"/>
    <property type="match status" value="1"/>
</dbReference>
<organism evidence="2 3">
    <name type="scientific">Gigaspora rosea</name>
    <dbReference type="NCBI Taxonomy" id="44941"/>
    <lineage>
        <taxon>Eukaryota</taxon>
        <taxon>Fungi</taxon>
        <taxon>Fungi incertae sedis</taxon>
        <taxon>Mucoromycota</taxon>
        <taxon>Glomeromycotina</taxon>
        <taxon>Glomeromycetes</taxon>
        <taxon>Diversisporales</taxon>
        <taxon>Gigasporaceae</taxon>
        <taxon>Gigaspora</taxon>
    </lineage>
</organism>
<keyword evidence="1" id="KW-1133">Transmembrane helix</keyword>
<evidence type="ECO:0008006" key="4">
    <source>
        <dbReference type="Google" id="ProtNLM"/>
    </source>
</evidence>
<gene>
    <name evidence="2" type="ORF">C2G38_2202304</name>
</gene>
<evidence type="ECO:0000256" key="1">
    <source>
        <dbReference type="SAM" id="Phobius"/>
    </source>
</evidence>
<dbReference type="EMBL" id="QKWP01001088">
    <property type="protein sequence ID" value="RIB11866.1"/>
    <property type="molecule type" value="Genomic_DNA"/>
</dbReference>
<evidence type="ECO:0000313" key="3">
    <source>
        <dbReference type="Proteomes" id="UP000266673"/>
    </source>
</evidence>
<keyword evidence="1" id="KW-0472">Membrane</keyword>
<comment type="caution">
    <text evidence="2">The sequence shown here is derived from an EMBL/GenBank/DDBJ whole genome shotgun (WGS) entry which is preliminary data.</text>
</comment>
<evidence type="ECO:0000313" key="2">
    <source>
        <dbReference type="EMBL" id="RIB11866.1"/>
    </source>
</evidence>
<feature type="transmembrane region" description="Helical" evidence="1">
    <location>
        <begin position="6"/>
        <end position="23"/>
    </location>
</feature>
<keyword evidence="1" id="KW-0812">Transmembrane</keyword>
<accession>A0A397UXA8</accession>
<dbReference type="InterPro" id="IPR035992">
    <property type="entry name" value="Ricin_B-like_lectins"/>
</dbReference>
<proteinExistence type="predicted"/>
<sequence length="188" mass="21404">MVRESIIAVLIFIYIGFFGECIAHRHMHSHGGPTIVNLPANTLQNKYQWRCLDTSTSPLHVKDCINVPTQTRFVVEFLQQSYDDCRHPIQILGPEETILAWNMDDNTLLMNSTYNAKNTEWCYAESNFEDAVLVHPYGRPKDCLSAPIIDGDPVTVIPCLVSTVEQIQGITWSFLTTLPPKKHHSHRL</sequence>
<dbReference type="AlphaFoldDB" id="A0A397UXA8"/>
<reference evidence="2 3" key="1">
    <citation type="submission" date="2018-06" db="EMBL/GenBank/DDBJ databases">
        <title>Comparative genomics reveals the genomic features of Rhizophagus irregularis, R. cerebriforme, R. diaphanum and Gigaspora rosea, and their symbiotic lifestyle signature.</title>
        <authorList>
            <person name="Morin E."/>
            <person name="San Clemente H."/>
            <person name="Chen E.C.H."/>
            <person name="De La Providencia I."/>
            <person name="Hainaut M."/>
            <person name="Kuo A."/>
            <person name="Kohler A."/>
            <person name="Murat C."/>
            <person name="Tang N."/>
            <person name="Roy S."/>
            <person name="Loubradou J."/>
            <person name="Henrissat B."/>
            <person name="Grigoriev I.V."/>
            <person name="Corradi N."/>
            <person name="Roux C."/>
            <person name="Martin F.M."/>
        </authorList>
    </citation>
    <scope>NUCLEOTIDE SEQUENCE [LARGE SCALE GENOMIC DNA]</scope>
    <source>
        <strain evidence="2 3">DAOM 194757</strain>
    </source>
</reference>